<dbReference type="GO" id="GO:0003924">
    <property type="term" value="F:GTPase activity"/>
    <property type="evidence" value="ECO:0007669"/>
    <property type="project" value="InterPro"/>
</dbReference>
<evidence type="ECO:0000313" key="2">
    <source>
        <dbReference type="EMBL" id="SVC99381.1"/>
    </source>
</evidence>
<feature type="domain" description="EngC GTPase" evidence="1">
    <location>
        <begin position="92"/>
        <end position="142"/>
    </location>
</feature>
<feature type="non-terminal residue" evidence="2">
    <location>
        <position position="142"/>
    </location>
</feature>
<dbReference type="AlphaFoldDB" id="A0A382RRX4"/>
<protein>
    <recommendedName>
        <fullName evidence="1">EngC GTPase domain-containing protein</fullName>
    </recommendedName>
</protein>
<dbReference type="InterPro" id="IPR010914">
    <property type="entry name" value="RsgA_GTPase_dom"/>
</dbReference>
<evidence type="ECO:0000259" key="1">
    <source>
        <dbReference type="Pfam" id="PF03193"/>
    </source>
</evidence>
<dbReference type="EMBL" id="UINC01123122">
    <property type="protein sequence ID" value="SVC99381.1"/>
    <property type="molecule type" value="Genomic_DNA"/>
</dbReference>
<organism evidence="2">
    <name type="scientific">marine metagenome</name>
    <dbReference type="NCBI Taxonomy" id="408172"/>
    <lineage>
        <taxon>unclassified sequences</taxon>
        <taxon>metagenomes</taxon>
        <taxon>ecological metagenomes</taxon>
    </lineage>
</organism>
<sequence>MPSPQITLHDLGWNDQFSADFEALGDSSLIPARIEIEHNHLFRLLSDRGELLARTAGRMRHRARTKSDLPAVGDWVAISITDKARHATIKSILPRHSCFARKATGDPTKQQVIAANIDIVFIVAGLDADFNPRRIGRYLVAA</sequence>
<dbReference type="GO" id="GO:0005525">
    <property type="term" value="F:GTP binding"/>
    <property type="evidence" value="ECO:0007669"/>
    <property type="project" value="InterPro"/>
</dbReference>
<proteinExistence type="predicted"/>
<name>A0A382RRX4_9ZZZZ</name>
<reference evidence="2" key="1">
    <citation type="submission" date="2018-05" db="EMBL/GenBank/DDBJ databases">
        <authorList>
            <person name="Lanie J.A."/>
            <person name="Ng W.-L."/>
            <person name="Kazmierczak K.M."/>
            <person name="Andrzejewski T.M."/>
            <person name="Davidsen T.M."/>
            <person name="Wayne K.J."/>
            <person name="Tettelin H."/>
            <person name="Glass J.I."/>
            <person name="Rusch D."/>
            <person name="Podicherti R."/>
            <person name="Tsui H.-C.T."/>
            <person name="Winkler M.E."/>
        </authorList>
    </citation>
    <scope>NUCLEOTIDE SEQUENCE</scope>
</reference>
<dbReference type="Pfam" id="PF03193">
    <property type="entry name" value="RsgA_GTPase"/>
    <property type="match status" value="1"/>
</dbReference>
<accession>A0A382RRX4</accession>
<gene>
    <name evidence="2" type="ORF">METZ01_LOCUS352235</name>
</gene>